<dbReference type="PANTHER" id="PTHR11472:SF34">
    <property type="entry name" value="REGULATOR OF TELOMERE ELONGATION HELICASE 1"/>
    <property type="match status" value="1"/>
</dbReference>
<dbReference type="SMART" id="SM00479">
    <property type="entry name" value="EXOIII"/>
    <property type="match status" value="1"/>
</dbReference>
<dbReference type="PROSITE" id="PS51193">
    <property type="entry name" value="HELICASE_ATP_BIND_2"/>
    <property type="match status" value="1"/>
</dbReference>
<dbReference type="AlphaFoldDB" id="E0U170"/>
<protein>
    <recommendedName>
        <fullName evidence="6 7">3'-5' exonuclease DinG</fullName>
        <ecNumber evidence="6 7">3.1.-.-</ecNumber>
    </recommendedName>
</protein>
<dbReference type="NCBIfam" id="TIGR01407">
    <property type="entry name" value="dinG_rel"/>
    <property type="match status" value="1"/>
</dbReference>
<proteinExistence type="inferred from homology"/>
<accession>E0U170</accession>
<keyword evidence="5 6" id="KW-0067">ATP-binding</keyword>
<keyword evidence="3 6" id="KW-0378">Hydrolase</keyword>
<dbReference type="NCBIfam" id="TIGR00573">
    <property type="entry name" value="dnaq"/>
    <property type="match status" value="1"/>
</dbReference>
<dbReference type="FunFam" id="3.30.420.10:FF:000045">
    <property type="entry name" value="3'-5' exonuclease DinG"/>
    <property type="match status" value="1"/>
</dbReference>
<dbReference type="InterPro" id="IPR006054">
    <property type="entry name" value="DnaQ"/>
</dbReference>
<reference key="1">
    <citation type="submission" date="2010-08" db="EMBL/GenBank/DDBJ databases">
        <authorList>
            <person name="Zeigler D.R."/>
        </authorList>
    </citation>
    <scope>NUCLEOTIDE SEQUENCE</scope>
    <source>
        <strain>W23</strain>
    </source>
</reference>
<dbReference type="InterPro" id="IPR006555">
    <property type="entry name" value="ATP-dep_Helicase_C"/>
</dbReference>
<dbReference type="Pfam" id="PF13307">
    <property type="entry name" value="Helicase_C_2"/>
    <property type="match status" value="1"/>
</dbReference>
<comment type="similarity">
    <text evidence="6 7">Belongs to the helicase family. DinG subfamily. Type 2 sub-subfamily.</text>
</comment>
<dbReference type="InterPro" id="IPR027417">
    <property type="entry name" value="P-loop_NTPase"/>
</dbReference>
<evidence type="ECO:0000256" key="5">
    <source>
        <dbReference type="ARBA" id="ARBA00022840"/>
    </source>
</evidence>
<reference evidence="9 10" key="2">
    <citation type="journal article" date="2011" name="Microbiology">
        <title>The genome sequence of Bacillus subtilis subsp. spizizenii W23: insights into speciation within the B. subtilis complex and into the history of B. subtilis genetics.</title>
        <authorList>
            <person name="Zeigler D.R."/>
        </authorList>
    </citation>
    <scope>NUCLEOTIDE SEQUENCE [LARGE SCALE GENOMIC DNA]</scope>
    <source>
        <strain evidence="10">ATCC 23059 / NRRL B-14472 / W23</strain>
    </source>
</reference>
<evidence type="ECO:0000256" key="2">
    <source>
        <dbReference type="ARBA" id="ARBA00022741"/>
    </source>
</evidence>
<dbReference type="InterPro" id="IPR014001">
    <property type="entry name" value="Helicase_ATP-bd"/>
</dbReference>
<feature type="short sequence motif" description="DEAH box" evidence="6">
    <location>
        <begin position="485"/>
        <end position="488"/>
    </location>
</feature>
<dbReference type="SUPFAM" id="SSF53098">
    <property type="entry name" value="Ribonuclease H-like"/>
    <property type="match status" value="1"/>
</dbReference>
<dbReference type="Gene3D" id="3.40.50.300">
    <property type="entry name" value="P-loop containing nucleotide triphosphate hydrolases"/>
    <property type="match status" value="2"/>
</dbReference>
<dbReference type="NCBIfam" id="NF005981">
    <property type="entry name" value="PRK08074.1"/>
    <property type="match status" value="1"/>
</dbReference>
<keyword evidence="4 6" id="KW-0269">Exonuclease</keyword>
<evidence type="ECO:0000256" key="3">
    <source>
        <dbReference type="ARBA" id="ARBA00022801"/>
    </source>
</evidence>
<gene>
    <name evidence="6 7 9" type="primary">dinG</name>
    <name evidence="9" type="ordered locus">BSUW23_10985</name>
</gene>
<evidence type="ECO:0000256" key="1">
    <source>
        <dbReference type="ARBA" id="ARBA00022722"/>
    </source>
</evidence>
<dbReference type="GO" id="GO:0016818">
    <property type="term" value="F:hydrolase activity, acting on acid anhydrides, in phosphorus-containing anhydrides"/>
    <property type="evidence" value="ECO:0007669"/>
    <property type="project" value="InterPro"/>
</dbReference>
<dbReference type="GO" id="GO:0003678">
    <property type="term" value="F:DNA helicase activity"/>
    <property type="evidence" value="ECO:0007669"/>
    <property type="project" value="TreeGrafter"/>
</dbReference>
<sequence>MPLHFRTKRVTLLSYARIEVSILMNKQRFVVIDVETTGNSPKKGDKIIQIAAVVIENGQITERFSKYINPNKSIPAFIEQLTGISNQMVEHEQPFEAVAEEVFHLLDGAYFVAHNIHFDLGFVKYELHKAGFHLPDCEVLDTVELSRIVFPGFEGYKLTELSEELQLRHDQPHRADSDAEVTGLIFLEILEKLRQLPYPTLKQLRRLSQHFISDLTHLLDMFIYENRHTEIPGYARFSSFSVREPQSFDEHANEDGNFSFEIENWEAGNEKALSELMPGYEKREGQMMMMKEVAEAFANREHALIEAPPGIGKTIGYLIPAALFAKKSKKPVIISTYSTLLQQQILTKDLPIVQDLFPFPVTAAILKGQSHYLCLYKFEQVLHEDDDNYDAVLTKAQLLVWLTETDTGDVAELNLPSGGKLLWDRLAYDDESYKRSRNENVTGFYERAKQIAMRSDLVITNHSLLLTDEGSQKKRLPESGTFIIDEAHHFERAASEHLGKRATYIELHTKLSRIGTLKEQGLLKKMRQLFQRNSLPVDSFFELEEWIQHIQAESDAFFSSVHSFVKRRKPKEDLNRLVFKVNKESQDKSWPILTDGAERLCSMLTHLQQLFEAQSALMEKHLTSMKSRTVFLADEYQRSMKGLQQYCQTLQKLFFESEDDEAVWIEIDAKGAKNAVAIYAQPLEPGELLADQFFARKNSVVLTSATLTVEDSFQFMIERLGLGDFFPRTMRIESPFSYDKRMRVMIPKEMKSIQDTGQAEFIQDTARYIELMAKEKQPKILVLLTSHDMLKKVHQELKHLMSASGIQLLAQGITGGSPGKLMKTFKTSNQAILLGTNHFWEGVDFPGDELTTVMIVRLPFRSPDHPLHAAKCELARKKGRNPFQTVSLPEAVLTFRQGIGRLLRTSGDKGTIVILDRRIKTAGYGRLFLDALPTTSVSEMTDSELEAYVTGKNA</sequence>
<dbReference type="EMBL" id="CP002183">
    <property type="protein sequence ID" value="ADM38237.1"/>
    <property type="molecule type" value="Genomic_DNA"/>
</dbReference>
<dbReference type="GO" id="GO:0003677">
    <property type="term" value="F:DNA binding"/>
    <property type="evidence" value="ECO:0007669"/>
    <property type="project" value="InterPro"/>
</dbReference>
<evidence type="ECO:0000256" key="7">
    <source>
        <dbReference type="RuleBase" id="RU364106"/>
    </source>
</evidence>
<dbReference type="HOGENOM" id="CLU_012117_1_0_9"/>
<dbReference type="Gene3D" id="3.30.420.10">
    <property type="entry name" value="Ribonuclease H-like superfamily/Ribonuclease H"/>
    <property type="match status" value="1"/>
</dbReference>
<keyword evidence="1 6" id="KW-0540">Nuclease</keyword>
<keyword evidence="2 6" id="KW-0547">Nucleotide-binding</keyword>
<dbReference type="KEGG" id="bss:BSUW23_10985"/>
<dbReference type="InterPro" id="IPR045028">
    <property type="entry name" value="DinG/Rad3-like"/>
</dbReference>
<dbReference type="GO" id="GO:0006260">
    <property type="term" value="P:DNA replication"/>
    <property type="evidence" value="ECO:0007669"/>
    <property type="project" value="InterPro"/>
</dbReference>
<dbReference type="GO" id="GO:0005524">
    <property type="term" value="F:ATP binding"/>
    <property type="evidence" value="ECO:0007669"/>
    <property type="project" value="UniProtKB-UniRule"/>
</dbReference>
<dbReference type="HAMAP" id="MF_02206">
    <property type="entry name" value="DinG_exonucl"/>
    <property type="match status" value="1"/>
</dbReference>
<evidence type="ECO:0000256" key="6">
    <source>
        <dbReference type="HAMAP-Rule" id="MF_02206"/>
    </source>
</evidence>
<dbReference type="InterPro" id="IPR006310">
    <property type="entry name" value="DinG"/>
</dbReference>
<dbReference type="GO" id="GO:0008408">
    <property type="term" value="F:3'-5' exonuclease activity"/>
    <property type="evidence" value="ECO:0007669"/>
    <property type="project" value="UniProtKB-UniRule"/>
</dbReference>
<dbReference type="EC" id="3.1.-.-" evidence="6 7"/>
<dbReference type="FunFam" id="3.40.50.300:FF:000437">
    <property type="entry name" value="ATP-dependent DNA helicase DinG"/>
    <property type="match status" value="1"/>
</dbReference>
<dbReference type="InterPro" id="IPR014013">
    <property type="entry name" value="Helic_SF1/SF2_ATP-bd_DinG/Rad3"/>
</dbReference>
<dbReference type="SMART" id="SM00487">
    <property type="entry name" value="DEXDc"/>
    <property type="match status" value="1"/>
</dbReference>
<evidence type="ECO:0000256" key="4">
    <source>
        <dbReference type="ARBA" id="ARBA00022839"/>
    </source>
</evidence>
<feature type="domain" description="Helicase ATP-binding" evidence="8">
    <location>
        <begin position="272"/>
        <end position="533"/>
    </location>
</feature>
<dbReference type="GO" id="GO:0003887">
    <property type="term" value="F:DNA-directed DNA polymerase activity"/>
    <property type="evidence" value="ECO:0007669"/>
    <property type="project" value="InterPro"/>
</dbReference>
<dbReference type="SUPFAM" id="SSF52540">
    <property type="entry name" value="P-loop containing nucleoside triphosphate hydrolases"/>
    <property type="match status" value="1"/>
</dbReference>
<feature type="binding site" evidence="6">
    <location>
        <begin position="307"/>
        <end position="314"/>
    </location>
    <ligand>
        <name>ATP</name>
        <dbReference type="ChEBI" id="CHEBI:30616"/>
    </ligand>
</feature>
<dbReference type="InterPro" id="IPR036397">
    <property type="entry name" value="RNaseH_sf"/>
</dbReference>
<evidence type="ECO:0000313" key="9">
    <source>
        <dbReference type="EMBL" id="ADM38237.1"/>
    </source>
</evidence>
<dbReference type="Pfam" id="PF00929">
    <property type="entry name" value="RNase_T"/>
    <property type="match status" value="1"/>
</dbReference>
<evidence type="ECO:0000313" key="10">
    <source>
        <dbReference type="Proteomes" id="UP000002233"/>
    </source>
</evidence>
<name>E0U170_BACSH</name>
<evidence type="ECO:0000259" key="8">
    <source>
        <dbReference type="PROSITE" id="PS51193"/>
    </source>
</evidence>
<dbReference type="Proteomes" id="UP000002233">
    <property type="component" value="Chromosome"/>
</dbReference>
<dbReference type="InterPro" id="IPR012337">
    <property type="entry name" value="RNaseH-like_sf"/>
</dbReference>
<dbReference type="SMART" id="SM00491">
    <property type="entry name" value="HELICc2"/>
    <property type="match status" value="1"/>
</dbReference>
<dbReference type="InterPro" id="IPR013520">
    <property type="entry name" value="Ribonucl_H"/>
</dbReference>
<dbReference type="PANTHER" id="PTHR11472">
    <property type="entry name" value="DNA REPAIR DEAD HELICASE RAD3/XP-D SUBFAMILY MEMBER"/>
    <property type="match status" value="1"/>
</dbReference>
<keyword evidence="9" id="KW-0347">Helicase</keyword>
<dbReference type="CDD" id="cd06127">
    <property type="entry name" value="DEDDh"/>
    <property type="match status" value="1"/>
</dbReference>
<organism evidence="9 10">
    <name type="scientific">Bacillus spizizenii (strain ATCC 23059 / NRRL B-14472 / W23)</name>
    <name type="common">Bacillus subtilis subsp. spizizenii</name>
    <dbReference type="NCBI Taxonomy" id="655816"/>
    <lineage>
        <taxon>Bacteria</taxon>
        <taxon>Bacillati</taxon>
        <taxon>Bacillota</taxon>
        <taxon>Bacilli</taxon>
        <taxon>Bacillales</taxon>
        <taxon>Bacillaceae</taxon>
        <taxon>Bacillus</taxon>
    </lineage>
</organism>
<comment type="function">
    <text evidence="6 7">3'-5' exonuclease.</text>
</comment>